<organism evidence="2 3">
    <name type="scientific">Varroa destructor</name>
    <name type="common">Honeybee mite</name>
    <dbReference type="NCBI Taxonomy" id="109461"/>
    <lineage>
        <taxon>Eukaryota</taxon>
        <taxon>Metazoa</taxon>
        <taxon>Ecdysozoa</taxon>
        <taxon>Arthropoda</taxon>
        <taxon>Chelicerata</taxon>
        <taxon>Arachnida</taxon>
        <taxon>Acari</taxon>
        <taxon>Parasitiformes</taxon>
        <taxon>Mesostigmata</taxon>
        <taxon>Gamasina</taxon>
        <taxon>Dermanyssoidea</taxon>
        <taxon>Varroidae</taxon>
        <taxon>Varroa</taxon>
    </lineage>
</organism>
<dbReference type="EnsemblMetazoa" id="XM_022800491">
    <property type="protein sequence ID" value="XP_022656226"/>
    <property type="gene ID" value="LOC111248330"/>
</dbReference>
<reference evidence="2" key="1">
    <citation type="submission" date="2021-01" db="UniProtKB">
        <authorList>
            <consortium name="EnsemblMetazoa"/>
        </authorList>
    </citation>
    <scope>IDENTIFICATION</scope>
</reference>
<evidence type="ECO:0000256" key="1">
    <source>
        <dbReference type="SAM" id="MobiDB-lite"/>
    </source>
</evidence>
<evidence type="ECO:0000313" key="3">
    <source>
        <dbReference type="Proteomes" id="UP000594260"/>
    </source>
</evidence>
<protein>
    <submittedName>
        <fullName evidence="2">Uncharacterized protein</fullName>
    </submittedName>
</protein>
<evidence type="ECO:0000313" key="2">
    <source>
        <dbReference type="EnsemblMetazoa" id="XP_022656226"/>
    </source>
</evidence>
<feature type="compositionally biased region" description="Polar residues" evidence="1">
    <location>
        <begin position="176"/>
        <end position="185"/>
    </location>
</feature>
<dbReference type="GeneID" id="111248330"/>
<sequence length="185" mass="21184">MSKTVPKDEYQEVSCRRCGNRSRLVMINDRAPPAVKELFISVRPVFRSMSKALALQKSLRRSLIYSHERILHRAHEKLAKADEACSYWKSKIKELQWPAAGPSSSNKDNIHEVLRKRRGALEATDKRARLQERDRNSDYTSRTTMTSTTSPGILKYPPNTPLTGSGSSGRKRVTWLNENSKQSRR</sequence>
<dbReference type="RefSeq" id="XP_022656226.1">
    <property type="nucleotide sequence ID" value="XM_022800491.1"/>
</dbReference>
<accession>A0A7M7JSH1</accession>
<dbReference type="Proteomes" id="UP000594260">
    <property type="component" value="Unplaced"/>
</dbReference>
<keyword evidence="3" id="KW-1185">Reference proteome</keyword>
<proteinExistence type="predicted"/>
<feature type="compositionally biased region" description="Basic and acidic residues" evidence="1">
    <location>
        <begin position="121"/>
        <end position="137"/>
    </location>
</feature>
<name>A0A7M7JSH1_VARDE</name>
<feature type="region of interest" description="Disordered" evidence="1">
    <location>
        <begin position="121"/>
        <end position="185"/>
    </location>
</feature>
<feature type="compositionally biased region" description="Low complexity" evidence="1">
    <location>
        <begin position="140"/>
        <end position="150"/>
    </location>
</feature>
<dbReference type="AlphaFoldDB" id="A0A7M7JSH1"/>